<evidence type="ECO:0000313" key="13">
    <source>
        <dbReference type="EMBL" id="AHB48478.1"/>
    </source>
</evidence>
<gene>
    <name evidence="13" type="ORF">W911_08855</name>
</gene>
<dbReference type="Gene3D" id="2.40.170.20">
    <property type="entry name" value="TonB-dependent receptor, beta-barrel domain"/>
    <property type="match status" value="1"/>
</dbReference>
<name>V5SD69_9HYPH</name>
<dbReference type="PANTHER" id="PTHR30069">
    <property type="entry name" value="TONB-DEPENDENT OUTER MEMBRANE RECEPTOR"/>
    <property type="match status" value="1"/>
</dbReference>
<feature type="domain" description="TonB-dependent receptor plug" evidence="12">
    <location>
        <begin position="80"/>
        <end position="185"/>
    </location>
</feature>
<dbReference type="GO" id="GO:0009279">
    <property type="term" value="C:cell outer membrane"/>
    <property type="evidence" value="ECO:0007669"/>
    <property type="project" value="UniProtKB-SubCell"/>
</dbReference>
<evidence type="ECO:0000256" key="10">
    <source>
        <dbReference type="SAM" id="SignalP"/>
    </source>
</evidence>
<dbReference type="AlphaFoldDB" id="V5SD69"/>
<dbReference type="KEGG" id="hni:W911_08855"/>
<dbReference type="Gene3D" id="2.170.130.10">
    <property type="entry name" value="TonB-dependent receptor, plug domain"/>
    <property type="match status" value="1"/>
</dbReference>
<dbReference type="HOGENOM" id="CLU_014873_0_0_5"/>
<evidence type="ECO:0000256" key="4">
    <source>
        <dbReference type="ARBA" id="ARBA00022692"/>
    </source>
</evidence>
<dbReference type="PROSITE" id="PS52016">
    <property type="entry name" value="TONB_DEPENDENT_REC_3"/>
    <property type="match status" value="1"/>
</dbReference>
<feature type="chain" id="PRO_5004740720" evidence="10">
    <location>
        <begin position="29"/>
        <end position="747"/>
    </location>
</feature>
<evidence type="ECO:0000256" key="8">
    <source>
        <dbReference type="PROSITE-ProRule" id="PRU01360"/>
    </source>
</evidence>
<evidence type="ECO:0000259" key="12">
    <source>
        <dbReference type="Pfam" id="PF07715"/>
    </source>
</evidence>
<keyword evidence="3 8" id="KW-1134">Transmembrane beta strand</keyword>
<dbReference type="InterPro" id="IPR012910">
    <property type="entry name" value="Plug_dom"/>
</dbReference>
<reference evidence="13 14" key="1">
    <citation type="journal article" date="2014" name="Genome Announc.">
        <title>Complete Genome Sequence of Hyphomicrobium nitrativorans Strain NL23, a Denitrifying Bacterium Isolated from Biofilm of a Methanol-Fed Denitrification System Treating Seawater at the Montreal Biodome.</title>
        <authorList>
            <person name="Martineau C."/>
            <person name="Villeneuve C."/>
            <person name="Mauffrey F."/>
            <person name="Villemur R."/>
        </authorList>
    </citation>
    <scope>NUCLEOTIDE SEQUENCE [LARGE SCALE GENOMIC DNA]</scope>
    <source>
        <strain evidence="13">NL23</strain>
    </source>
</reference>
<comment type="subcellular location">
    <subcellularLocation>
        <location evidence="1 8">Cell outer membrane</location>
        <topology evidence="1 8">Multi-pass membrane protein</topology>
    </subcellularLocation>
</comment>
<evidence type="ECO:0000256" key="6">
    <source>
        <dbReference type="ARBA" id="ARBA00023136"/>
    </source>
</evidence>
<dbReference type="RefSeq" id="WP_023787144.1">
    <property type="nucleotide sequence ID" value="NC_022997.1"/>
</dbReference>
<evidence type="ECO:0000259" key="11">
    <source>
        <dbReference type="Pfam" id="PF00593"/>
    </source>
</evidence>
<dbReference type="Pfam" id="PF00593">
    <property type="entry name" value="TonB_dep_Rec_b-barrel"/>
    <property type="match status" value="1"/>
</dbReference>
<sequence length="747" mass="80890">MLCSLNSARTKAYLLSSVAILSVSTLSAAVAQEALPEIVVEQPSVAQGAAFAGNDIDGEGERGGAVLPPVPSVATTGLAVPLSTTQIDSAEIQSRLPQSSDTAEMLRSAPGVSIFQAGGVSGMPAINGLNGDRVKVLLNGMVVSSACANQMNPPLSYADPSQIAYVEVLSGVTPVSKGGDSLGGTVIVESHPPHFADAGEGVHTSGSISAFYRSNGNGVGTAATAHAASNNVSVNYSGAWTRSDNYEDGRGRDVLSSEYESQNHSVQVAVRNGGDLFIVQGGVQYIPYQGYVNQAMDMVENKGWFLNSRYVADLGWGKVDARAFYQNTRHEMNFLKDKLPGDMPMLTEGQDAGYSLKAEIPLSERDLLRIGNEFHHQTLDDWWPPVAGSMMMGPDTYWNINDGTRSRLGTFIEWERQWDAAWSTLLGVRNDMVWTDAGDVAPYSTAPCMMMMGMMCMMPNPDAGAATAFNARDRSRTDTNFDMTALARYEPSASEAYEFGYARKTRSPNLYERYTWGHGSMAMRMIGWFGDLNGYVGDPDLDPEVAHTVSVTAGWSGGARKDWELKVTPYYTFVEDYIGVRLLRSAGDTRFLQFANHDAELYGVNVSGSLLLAESGAFGRFALTGSAGYVHGENADTGVSLYHMMPLNGTLALTHQWGGWTNAIEIYGVAGKRNVDTVRNEMKTSGYALVNLSTSYEWERFRLDLGVRNVLDTYYEDPLGGHYSHAVPRDNVPGLGRSFNAGLTMKF</sequence>
<dbReference type="InterPro" id="IPR039426">
    <property type="entry name" value="TonB-dep_rcpt-like"/>
</dbReference>
<evidence type="ECO:0000256" key="5">
    <source>
        <dbReference type="ARBA" id="ARBA00023077"/>
    </source>
</evidence>
<dbReference type="PANTHER" id="PTHR30069:SF49">
    <property type="entry name" value="OUTER MEMBRANE PROTEIN C"/>
    <property type="match status" value="1"/>
</dbReference>
<evidence type="ECO:0000256" key="2">
    <source>
        <dbReference type="ARBA" id="ARBA00022448"/>
    </source>
</evidence>
<keyword evidence="4 8" id="KW-0812">Transmembrane</keyword>
<dbReference type="GO" id="GO:0044718">
    <property type="term" value="P:siderophore transmembrane transport"/>
    <property type="evidence" value="ECO:0007669"/>
    <property type="project" value="TreeGrafter"/>
</dbReference>
<keyword evidence="5 9" id="KW-0798">TonB box</keyword>
<dbReference type="GO" id="GO:0015344">
    <property type="term" value="F:siderophore uptake transmembrane transporter activity"/>
    <property type="evidence" value="ECO:0007669"/>
    <property type="project" value="TreeGrafter"/>
</dbReference>
<dbReference type="OrthoDB" id="9760333at2"/>
<comment type="similarity">
    <text evidence="8 9">Belongs to the TonB-dependent receptor family.</text>
</comment>
<proteinExistence type="inferred from homology"/>
<dbReference type="InterPro" id="IPR037066">
    <property type="entry name" value="Plug_dom_sf"/>
</dbReference>
<protein>
    <submittedName>
        <fullName evidence="13">Iron complex outermembrane recepter protein</fullName>
    </submittedName>
</protein>
<dbReference type="Proteomes" id="UP000018542">
    <property type="component" value="Chromosome"/>
</dbReference>
<keyword evidence="2 8" id="KW-0813">Transport</keyword>
<keyword evidence="6 8" id="KW-0472">Membrane</keyword>
<feature type="domain" description="TonB-dependent receptor-like beta-barrel" evidence="11">
    <location>
        <begin position="240"/>
        <end position="710"/>
    </location>
</feature>
<feature type="signal peptide" evidence="10">
    <location>
        <begin position="1"/>
        <end position="28"/>
    </location>
</feature>
<keyword evidence="10" id="KW-0732">Signal</keyword>
<dbReference type="SUPFAM" id="SSF56935">
    <property type="entry name" value="Porins"/>
    <property type="match status" value="1"/>
</dbReference>
<dbReference type="PATRIC" id="fig|1029756.8.peg.1846"/>
<dbReference type="Pfam" id="PF07715">
    <property type="entry name" value="Plug"/>
    <property type="match status" value="1"/>
</dbReference>
<evidence type="ECO:0000256" key="3">
    <source>
        <dbReference type="ARBA" id="ARBA00022452"/>
    </source>
</evidence>
<dbReference type="EMBL" id="CP006912">
    <property type="protein sequence ID" value="AHB48478.1"/>
    <property type="molecule type" value="Genomic_DNA"/>
</dbReference>
<keyword evidence="14" id="KW-1185">Reference proteome</keyword>
<evidence type="ECO:0000313" key="14">
    <source>
        <dbReference type="Proteomes" id="UP000018542"/>
    </source>
</evidence>
<evidence type="ECO:0000256" key="9">
    <source>
        <dbReference type="RuleBase" id="RU003357"/>
    </source>
</evidence>
<accession>V5SD69</accession>
<dbReference type="STRING" id="1029756.W911_08855"/>
<keyword evidence="7 8" id="KW-0998">Cell outer membrane</keyword>
<evidence type="ECO:0000256" key="7">
    <source>
        <dbReference type="ARBA" id="ARBA00023237"/>
    </source>
</evidence>
<organism evidence="13 14">
    <name type="scientific">Hyphomicrobium nitrativorans NL23</name>
    <dbReference type="NCBI Taxonomy" id="1029756"/>
    <lineage>
        <taxon>Bacteria</taxon>
        <taxon>Pseudomonadati</taxon>
        <taxon>Pseudomonadota</taxon>
        <taxon>Alphaproteobacteria</taxon>
        <taxon>Hyphomicrobiales</taxon>
        <taxon>Hyphomicrobiaceae</taxon>
        <taxon>Hyphomicrobium</taxon>
    </lineage>
</organism>
<evidence type="ECO:0000256" key="1">
    <source>
        <dbReference type="ARBA" id="ARBA00004571"/>
    </source>
</evidence>
<dbReference type="InterPro" id="IPR000531">
    <property type="entry name" value="Beta-barrel_TonB"/>
</dbReference>
<dbReference type="InterPro" id="IPR036942">
    <property type="entry name" value="Beta-barrel_TonB_sf"/>
</dbReference>